<accession>A0A919MJA4</accession>
<gene>
    <name evidence="1" type="ORF">Afe05nite_87190</name>
</gene>
<organism evidence="1 2">
    <name type="scientific">Paractinoplanes ferrugineus</name>
    <dbReference type="NCBI Taxonomy" id="113564"/>
    <lineage>
        <taxon>Bacteria</taxon>
        <taxon>Bacillati</taxon>
        <taxon>Actinomycetota</taxon>
        <taxon>Actinomycetes</taxon>
        <taxon>Micromonosporales</taxon>
        <taxon>Micromonosporaceae</taxon>
        <taxon>Paractinoplanes</taxon>
    </lineage>
</organism>
<evidence type="ECO:0000313" key="1">
    <source>
        <dbReference type="EMBL" id="GIE16879.1"/>
    </source>
</evidence>
<protein>
    <submittedName>
        <fullName evidence="1">Uncharacterized protein</fullName>
    </submittedName>
</protein>
<dbReference type="AlphaFoldDB" id="A0A919MJA4"/>
<dbReference type="EMBL" id="BOMM01000108">
    <property type="protein sequence ID" value="GIE16879.1"/>
    <property type="molecule type" value="Genomic_DNA"/>
</dbReference>
<reference evidence="1" key="1">
    <citation type="submission" date="2021-01" db="EMBL/GenBank/DDBJ databases">
        <title>Whole genome shotgun sequence of Actinoplanes ferrugineus NBRC 15555.</title>
        <authorList>
            <person name="Komaki H."/>
            <person name="Tamura T."/>
        </authorList>
    </citation>
    <scope>NUCLEOTIDE SEQUENCE</scope>
    <source>
        <strain evidence="1">NBRC 15555</strain>
    </source>
</reference>
<evidence type="ECO:0000313" key="2">
    <source>
        <dbReference type="Proteomes" id="UP000598174"/>
    </source>
</evidence>
<comment type="caution">
    <text evidence="1">The sequence shown here is derived from an EMBL/GenBank/DDBJ whole genome shotgun (WGS) entry which is preliminary data.</text>
</comment>
<dbReference type="Proteomes" id="UP000598174">
    <property type="component" value="Unassembled WGS sequence"/>
</dbReference>
<dbReference type="RefSeq" id="WP_203823204.1">
    <property type="nucleotide sequence ID" value="NZ_BAAABP010000074.1"/>
</dbReference>
<name>A0A919MJA4_9ACTN</name>
<proteinExistence type="predicted"/>
<keyword evidence="2" id="KW-1185">Reference proteome</keyword>
<sequence>MIRGADKTLFLGFDDRARAEAFLAKRLEQGFSDTVIKSFRVRREFLDYLREDKVPESMSKAFPTRPISVDHPAKNQYGLKPLNIKMMVEYIAPNSGKIG</sequence>